<dbReference type="SUPFAM" id="SSF49879">
    <property type="entry name" value="SMAD/FHA domain"/>
    <property type="match status" value="1"/>
</dbReference>
<dbReference type="SMART" id="SM00744">
    <property type="entry name" value="RINGv"/>
    <property type="match status" value="1"/>
</dbReference>
<dbReference type="InterPro" id="IPR000253">
    <property type="entry name" value="FHA_dom"/>
</dbReference>
<feature type="region of interest" description="Disordered" evidence="4">
    <location>
        <begin position="533"/>
        <end position="613"/>
    </location>
</feature>
<dbReference type="Proteomes" id="UP001295684">
    <property type="component" value="Unassembled WGS sequence"/>
</dbReference>
<name>A0AAD2DA03_EUPCR</name>
<dbReference type="Pfam" id="PF12906">
    <property type="entry name" value="RINGv"/>
    <property type="match status" value="1"/>
</dbReference>
<feature type="domain" description="FHA" evidence="5">
    <location>
        <begin position="363"/>
        <end position="407"/>
    </location>
</feature>
<dbReference type="Pfam" id="PF00498">
    <property type="entry name" value="FHA"/>
    <property type="match status" value="1"/>
</dbReference>
<feature type="compositionally biased region" description="Acidic residues" evidence="4">
    <location>
        <begin position="591"/>
        <end position="608"/>
    </location>
</feature>
<dbReference type="Gene3D" id="2.60.200.20">
    <property type="match status" value="1"/>
</dbReference>
<dbReference type="PROSITE" id="PS51292">
    <property type="entry name" value="ZF_RING_CH"/>
    <property type="match status" value="1"/>
</dbReference>
<gene>
    <name evidence="7" type="ORF">ECRASSUSDP1_LOCUS26582</name>
</gene>
<dbReference type="SUPFAM" id="SSF57850">
    <property type="entry name" value="RING/U-box"/>
    <property type="match status" value="1"/>
</dbReference>
<reference evidence="7" key="1">
    <citation type="submission" date="2023-07" db="EMBL/GenBank/DDBJ databases">
        <authorList>
            <consortium name="AG Swart"/>
            <person name="Singh M."/>
            <person name="Singh A."/>
            <person name="Seah K."/>
            <person name="Emmerich C."/>
        </authorList>
    </citation>
    <scope>NUCLEOTIDE SEQUENCE</scope>
    <source>
        <strain evidence="7">DP1</strain>
    </source>
</reference>
<dbReference type="InterPro" id="IPR013083">
    <property type="entry name" value="Znf_RING/FYVE/PHD"/>
</dbReference>
<evidence type="ECO:0000256" key="3">
    <source>
        <dbReference type="ARBA" id="ARBA00022833"/>
    </source>
</evidence>
<evidence type="ECO:0000256" key="2">
    <source>
        <dbReference type="ARBA" id="ARBA00022771"/>
    </source>
</evidence>
<evidence type="ECO:0000313" key="8">
    <source>
        <dbReference type="Proteomes" id="UP001295684"/>
    </source>
</evidence>
<sequence length="636" mass="72512">MGSCKSVSANEYKGDYPNFALNVVSKISGDPDKCLFDYQYNNSHEHQDKISACSAQVKTNCFLHAMQSESGDDDDDSKVTAAVHDRMLAFTFTQGKFWVFNGKETEEDLSWETLKDRAWVVMNKIYKNKQNCIVKNNKYKIHDGDVLRFGKILFKVTLIAPPKKGKKKKLACENKYELIEKHSRPIRKLEDFASTKTVFDHGTDTLKNKLVTRIGDKGISSKKLIEGTKEATPPKKPEIFEETACRICYCNEDDPAENPLIAPCDCSGSVKFIHLACAKAWINEQLTQDVSPGVKSYCWERISCELCHSNFKEIVYHNDKEVKLFEKEKIDPDTKMVLDSIYPDDIKLNFSLIVKKHEEWKVFQLGRSRNCNIKLNLDSISRNHSEIKYDNGDFFLKDCMSTFGTMVLLRQPLMFTNKAKEEAAIQSGPTLIEIKNGGPRKIEYTYISKEGGEKKCAVYNDFKHKIPSEMRNFIDRNSEQLEVIRVEDVHINKRAISANNLPLMNEISDVKPVLSKASTSLAKFENLSALPENRNDDSIMRRGHNQIDVGPEPSVSPDISRVRESHGSNLSNNHQSVITPQRVSQSREEIKEDEQDYESIESEEEEELVASRGLEAEWRIVSSPREKHSQPPEVAS</sequence>
<dbReference type="PANTHER" id="PTHR46210:SF1">
    <property type="entry name" value="FHA DOMAIN-CONTAINING PROTEIN"/>
    <property type="match status" value="1"/>
</dbReference>
<dbReference type="AlphaFoldDB" id="A0AAD2DA03"/>
<dbReference type="InterPro" id="IPR011016">
    <property type="entry name" value="Znf_RING-CH"/>
</dbReference>
<keyword evidence="1" id="KW-0479">Metal-binding</keyword>
<proteinExistence type="predicted"/>
<dbReference type="CDD" id="cd00060">
    <property type="entry name" value="FHA"/>
    <property type="match status" value="1"/>
</dbReference>
<dbReference type="PROSITE" id="PS50006">
    <property type="entry name" value="FHA_DOMAIN"/>
    <property type="match status" value="1"/>
</dbReference>
<dbReference type="CDD" id="cd16495">
    <property type="entry name" value="RING_CH-C4HC3_MARCH"/>
    <property type="match status" value="1"/>
</dbReference>
<evidence type="ECO:0000259" key="6">
    <source>
        <dbReference type="PROSITE" id="PS51292"/>
    </source>
</evidence>
<dbReference type="PANTHER" id="PTHR46210">
    <property type="entry name" value="FHA DOMAIN-CONTAINING PROTEIN"/>
    <property type="match status" value="1"/>
</dbReference>
<accession>A0AAD2DA03</accession>
<keyword evidence="3" id="KW-0862">Zinc</keyword>
<protein>
    <submittedName>
        <fullName evidence="7">Uncharacterized protein</fullName>
    </submittedName>
</protein>
<evidence type="ECO:0000259" key="5">
    <source>
        <dbReference type="PROSITE" id="PS50006"/>
    </source>
</evidence>
<keyword evidence="8" id="KW-1185">Reference proteome</keyword>
<keyword evidence="2" id="KW-0863">Zinc-finger</keyword>
<evidence type="ECO:0000256" key="1">
    <source>
        <dbReference type="ARBA" id="ARBA00022723"/>
    </source>
</evidence>
<comment type="caution">
    <text evidence="7">The sequence shown here is derived from an EMBL/GenBank/DDBJ whole genome shotgun (WGS) entry which is preliminary data.</text>
</comment>
<evidence type="ECO:0000313" key="7">
    <source>
        <dbReference type="EMBL" id="CAI2385040.1"/>
    </source>
</evidence>
<dbReference type="SMART" id="SM00240">
    <property type="entry name" value="FHA"/>
    <property type="match status" value="1"/>
</dbReference>
<dbReference type="InterPro" id="IPR008984">
    <property type="entry name" value="SMAD_FHA_dom_sf"/>
</dbReference>
<dbReference type="EMBL" id="CAMPGE010027407">
    <property type="protein sequence ID" value="CAI2385040.1"/>
    <property type="molecule type" value="Genomic_DNA"/>
</dbReference>
<evidence type="ECO:0000256" key="4">
    <source>
        <dbReference type="SAM" id="MobiDB-lite"/>
    </source>
</evidence>
<feature type="compositionally biased region" description="Polar residues" evidence="4">
    <location>
        <begin position="567"/>
        <end position="584"/>
    </location>
</feature>
<dbReference type="GO" id="GO:0008270">
    <property type="term" value="F:zinc ion binding"/>
    <property type="evidence" value="ECO:0007669"/>
    <property type="project" value="UniProtKB-KW"/>
</dbReference>
<organism evidence="7 8">
    <name type="scientific">Euplotes crassus</name>
    <dbReference type="NCBI Taxonomy" id="5936"/>
    <lineage>
        <taxon>Eukaryota</taxon>
        <taxon>Sar</taxon>
        <taxon>Alveolata</taxon>
        <taxon>Ciliophora</taxon>
        <taxon>Intramacronucleata</taxon>
        <taxon>Spirotrichea</taxon>
        <taxon>Hypotrichia</taxon>
        <taxon>Euplotida</taxon>
        <taxon>Euplotidae</taxon>
        <taxon>Moneuplotes</taxon>
    </lineage>
</organism>
<dbReference type="Gene3D" id="3.30.40.10">
    <property type="entry name" value="Zinc/RING finger domain, C3HC4 (zinc finger)"/>
    <property type="match status" value="1"/>
</dbReference>
<feature type="domain" description="RING-CH-type" evidence="6">
    <location>
        <begin position="237"/>
        <end position="314"/>
    </location>
</feature>